<dbReference type="GO" id="GO:0005975">
    <property type="term" value="P:carbohydrate metabolic process"/>
    <property type="evidence" value="ECO:0007669"/>
    <property type="project" value="InterPro"/>
</dbReference>
<dbReference type="InterPro" id="IPR011330">
    <property type="entry name" value="Glyco_hydro/deAcase_b/a-brl"/>
</dbReference>
<name>A0A4Y8WRU6_9PORP</name>
<comment type="similarity">
    <text evidence="1">Belongs to the glycosyl hydrolase 57 family.</text>
</comment>
<evidence type="ECO:0000256" key="1">
    <source>
        <dbReference type="ARBA" id="ARBA00006821"/>
    </source>
</evidence>
<dbReference type="Pfam" id="PF03065">
    <property type="entry name" value="Glyco_hydro_57"/>
    <property type="match status" value="1"/>
</dbReference>
<evidence type="ECO:0000256" key="2">
    <source>
        <dbReference type="ARBA" id="ARBA00023277"/>
    </source>
</evidence>
<dbReference type="RefSeq" id="WP_018357923.1">
    <property type="nucleotide sequence ID" value="NZ_CP197400.1"/>
</dbReference>
<evidence type="ECO:0000313" key="5">
    <source>
        <dbReference type="Proteomes" id="UP000297225"/>
    </source>
</evidence>
<comment type="caution">
    <text evidence="4">The sequence shown here is derived from an EMBL/GenBank/DDBJ whole genome shotgun (WGS) entry which is preliminary data.</text>
</comment>
<sequence length="427" mass="49542">MKKKVCFIFQLHQPFRLKRYRFFDIGNDHYYFDDFQNEEIFRKGTTESYIPALKLFLEQIRETNGDFKVALAISGLAMEQIEMYSPELIDLLVELVGTGRVELLGETYAHSIASLYWEKSEFKAQVKEHSDKLESMFGSRPKVFRNTDLIYDDSIADELVKMGFEGVITEGAKHILGWKSPNHVYASGANPELKLQLRNARFTDDIAKNFTRYDWSEYPLTADKYANWLASTPEDEEVITIDMSLDVLGVGQPSQSGIFDFFRALPRFILGAGLEFATPSEVMGQNKPQDKLVIAEPISWSEEEKNTLSWLGNVLQHEAFHKLEQWAERTRMSRNRRIIQDWRCLQSSDHFLYMSTQNGDAWRFTPYDSAYSAFSNYMNVLSDFLLRVEEEYPSTVENEELNALLTTIQNQGDEIEKLYEELARAKK</sequence>
<evidence type="ECO:0000259" key="3">
    <source>
        <dbReference type="Pfam" id="PF03065"/>
    </source>
</evidence>
<dbReference type="CDD" id="cd10795">
    <property type="entry name" value="GH57N_MJA1_like"/>
    <property type="match status" value="1"/>
</dbReference>
<dbReference type="OrthoDB" id="138256at2"/>
<organism evidence="4 5">
    <name type="scientific">Porphyromonas levii</name>
    <dbReference type="NCBI Taxonomy" id="28114"/>
    <lineage>
        <taxon>Bacteria</taxon>
        <taxon>Pseudomonadati</taxon>
        <taxon>Bacteroidota</taxon>
        <taxon>Bacteroidia</taxon>
        <taxon>Bacteroidales</taxon>
        <taxon>Porphyromonadaceae</taxon>
        <taxon>Porphyromonas</taxon>
    </lineage>
</organism>
<dbReference type="EMBL" id="SPNC01000002">
    <property type="protein sequence ID" value="TFH97418.1"/>
    <property type="molecule type" value="Genomic_DNA"/>
</dbReference>
<accession>A0A4Y8WRU6</accession>
<evidence type="ECO:0000313" key="4">
    <source>
        <dbReference type="EMBL" id="TFH97418.1"/>
    </source>
</evidence>
<keyword evidence="5" id="KW-1185">Reference proteome</keyword>
<dbReference type="PANTHER" id="PTHR36306:SF1">
    <property type="entry name" value="ALPHA-AMYLASE-RELATED"/>
    <property type="match status" value="1"/>
</dbReference>
<dbReference type="STRING" id="1122973.GCA_000379925_00661"/>
<dbReference type="InterPro" id="IPR052046">
    <property type="entry name" value="GH57_Enzymes"/>
</dbReference>
<reference evidence="4 5" key="1">
    <citation type="submission" date="2019-03" db="EMBL/GenBank/DDBJ databases">
        <title>Porphyromonas levii Isolated from the Uterus of Dairy Cows.</title>
        <authorList>
            <person name="Francis A.M."/>
        </authorList>
    </citation>
    <scope>NUCLEOTIDE SEQUENCE [LARGE SCALE GENOMIC DNA]</scope>
    <source>
        <strain evidence="4 5">AF5678</strain>
    </source>
</reference>
<dbReference type="SUPFAM" id="SSF88713">
    <property type="entry name" value="Glycoside hydrolase/deacetylase"/>
    <property type="match status" value="1"/>
</dbReference>
<dbReference type="InterPro" id="IPR004300">
    <property type="entry name" value="Glyco_hydro_57_N"/>
</dbReference>
<proteinExistence type="inferred from homology"/>
<dbReference type="Gene3D" id="3.20.110.20">
    <property type="match status" value="1"/>
</dbReference>
<gene>
    <name evidence="4" type="ORF">E4P47_00225</name>
</gene>
<protein>
    <submittedName>
        <fullName evidence="4">Alpha-amylase</fullName>
    </submittedName>
</protein>
<feature type="domain" description="Glycoside hydrolase family 57 N-terminal" evidence="3">
    <location>
        <begin position="7"/>
        <end position="292"/>
    </location>
</feature>
<dbReference type="Proteomes" id="UP000297225">
    <property type="component" value="Unassembled WGS sequence"/>
</dbReference>
<keyword evidence="2" id="KW-0119">Carbohydrate metabolism</keyword>
<dbReference type="PANTHER" id="PTHR36306">
    <property type="entry name" value="ALPHA-AMYLASE-RELATED-RELATED"/>
    <property type="match status" value="1"/>
</dbReference>
<dbReference type="AlphaFoldDB" id="A0A4Y8WRU6"/>
<dbReference type="GO" id="GO:0003824">
    <property type="term" value="F:catalytic activity"/>
    <property type="evidence" value="ECO:0007669"/>
    <property type="project" value="InterPro"/>
</dbReference>